<keyword evidence="4 6" id="KW-0418">Kinase</keyword>
<evidence type="ECO:0000256" key="1">
    <source>
        <dbReference type="ARBA" id="ARBA00010688"/>
    </source>
</evidence>
<dbReference type="InterPro" id="IPR002173">
    <property type="entry name" value="Carboh/pur_kinase_PfkB_CS"/>
</dbReference>
<dbReference type="InterPro" id="IPR011611">
    <property type="entry name" value="PfkB_dom"/>
</dbReference>
<protein>
    <submittedName>
        <fullName evidence="8">Fructokinase</fullName>
    </submittedName>
</protein>
<dbReference type="InterPro" id="IPR050306">
    <property type="entry name" value="PfkB_Carbo_kinase"/>
</dbReference>
<accession>A0ABQ6A6V6</accession>
<evidence type="ECO:0000256" key="6">
    <source>
        <dbReference type="RuleBase" id="RU003704"/>
    </source>
</evidence>
<dbReference type="Proteomes" id="UP001156641">
    <property type="component" value="Unassembled WGS sequence"/>
</dbReference>
<comment type="caution">
    <text evidence="8">The sequence shown here is derived from an EMBL/GenBank/DDBJ whole genome shotgun (WGS) entry which is preliminary data.</text>
</comment>
<evidence type="ECO:0000256" key="3">
    <source>
        <dbReference type="ARBA" id="ARBA00022741"/>
    </source>
</evidence>
<dbReference type="Gene3D" id="3.40.1190.20">
    <property type="match status" value="1"/>
</dbReference>
<dbReference type="PROSITE" id="PS00584">
    <property type="entry name" value="PFKB_KINASES_2"/>
    <property type="match status" value="1"/>
</dbReference>
<dbReference type="PANTHER" id="PTHR43085">
    <property type="entry name" value="HEXOKINASE FAMILY MEMBER"/>
    <property type="match status" value="1"/>
</dbReference>
<dbReference type="InterPro" id="IPR002139">
    <property type="entry name" value="Ribo/fructo_kinase"/>
</dbReference>
<keyword evidence="2 6" id="KW-0808">Transferase</keyword>
<evidence type="ECO:0000313" key="9">
    <source>
        <dbReference type="Proteomes" id="UP001156641"/>
    </source>
</evidence>
<evidence type="ECO:0000256" key="5">
    <source>
        <dbReference type="ARBA" id="ARBA00022840"/>
    </source>
</evidence>
<keyword evidence="9" id="KW-1185">Reference proteome</keyword>
<dbReference type="RefSeq" id="WP_284256482.1">
    <property type="nucleotide sequence ID" value="NZ_BSOS01000007.1"/>
</dbReference>
<dbReference type="EMBL" id="BSOS01000007">
    <property type="protein sequence ID" value="GLR65928.1"/>
    <property type="molecule type" value="Genomic_DNA"/>
</dbReference>
<evidence type="ECO:0000313" key="8">
    <source>
        <dbReference type="EMBL" id="GLR65928.1"/>
    </source>
</evidence>
<dbReference type="Pfam" id="PF00294">
    <property type="entry name" value="PfkB"/>
    <property type="match status" value="1"/>
</dbReference>
<comment type="similarity">
    <text evidence="1 6">Belongs to the carbohydrate kinase PfkB family.</text>
</comment>
<sequence>MFLVCGEALFDMFANRSTDGALTFSAHRGGSPYNVAVGLARLGSSAGFFAGISTDFFGDMLCEALAAEGVSPHYLVRKPNPTTLSFVLLDATGTPRYTFFGNDAADRALLPADIPSLPPTVTALHFGSFALAVPPVADTLLQFGRAMAGQRLISYDPNIRLSVVPEIALWRARVAEWLAIADIVKVSQEDLQSLYPGVDEREIAREWAARGPGLVVVTRGGAGAVAFLGGAQVEVAAPAITVVDTVGAGDSFQAALLHGLHQQGAVSRATLEVLPLDALRATLNLAAAAGALTCTRVGADLPRASEILEIRERTKSQPPAGARY</sequence>
<reference evidence="9" key="1">
    <citation type="journal article" date="2019" name="Int. J. Syst. Evol. Microbiol.">
        <title>The Global Catalogue of Microorganisms (GCM) 10K type strain sequencing project: providing services to taxonomists for standard genome sequencing and annotation.</title>
        <authorList>
            <consortium name="The Broad Institute Genomics Platform"/>
            <consortium name="The Broad Institute Genome Sequencing Center for Infectious Disease"/>
            <person name="Wu L."/>
            <person name="Ma J."/>
        </authorList>
    </citation>
    <scope>NUCLEOTIDE SEQUENCE [LARGE SCALE GENOMIC DNA]</scope>
    <source>
        <strain evidence="9">NBRC 112502</strain>
    </source>
</reference>
<evidence type="ECO:0000259" key="7">
    <source>
        <dbReference type="Pfam" id="PF00294"/>
    </source>
</evidence>
<proteinExistence type="inferred from homology"/>
<dbReference type="CDD" id="cd01167">
    <property type="entry name" value="bac_FRK"/>
    <property type="match status" value="1"/>
</dbReference>
<dbReference type="SUPFAM" id="SSF53613">
    <property type="entry name" value="Ribokinase-like"/>
    <property type="match status" value="1"/>
</dbReference>
<feature type="domain" description="Carbohydrate kinase PfkB" evidence="7">
    <location>
        <begin position="20"/>
        <end position="301"/>
    </location>
</feature>
<evidence type="ECO:0000256" key="2">
    <source>
        <dbReference type="ARBA" id="ARBA00022679"/>
    </source>
</evidence>
<gene>
    <name evidence="8" type="primary">mtlZ</name>
    <name evidence="8" type="ORF">GCM10010909_06060</name>
</gene>
<dbReference type="PANTHER" id="PTHR43085:SF1">
    <property type="entry name" value="PSEUDOURIDINE KINASE-RELATED"/>
    <property type="match status" value="1"/>
</dbReference>
<organism evidence="8 9">
    <name type="scientific">Acidocella aquatica</name>
    <dbReference type="NCBI Taxonomy" id="1922313"/>
    <lineage>
        <taxon>Bacteria</taxon>
        <taxon>Pseudomonadati</taxon>
        <taxon>Pseudomonadota</taxon>
        <taxon>Alphaproteobacteria</taxon>
        <taxon>Acetobacterales</taxon>
        <taxon>Acidocellaceae</taxon>
        <taxon>Acidocella</taxon>
    </lineage>
</organism>
<name>A0ABQ6A6V6_9PROT</name>
<dbReference type="InterPro" id="IPR029056">
    <property type="entry name" value="Ribokinase-like"/>
</dbReference>
<keyword evidence="5" id="KW-0067">ATP-binding</keyword>
<dbReference type="PRINTS" id="PR00990">
    <property type="entry name" value="RIBOKINASE"/>
</dbReference>
<evidence type="ECO:0000256" key="4">
    <source>
        <dbReference type="ARBA" id="ARBA00022777"/>
    </source>
</evidence>
<keyword evidence="3" id="KW-0547">Nucleotide-binding</keyword>